<evidence type="ECO:0000313" key="2">
    <source>
        <dbReference type="Proteomes" id="UP000750334"/>
    </source>
</evidence>
<evidence type="ECO:0000313" key="1">
    <source>
        <dbReference type="EMBL" id="KAG0667451.1"/>
    </source>
</evidence>
<name>A0A9P6W8T3_MAUEX</name>
<reference evidence="1 2" key="1">
    <citation type="submission" date="2020-11" db="EMBL/GenBank/DDBJ databases">
        <title>Kefir isolates.</title>
        <authorList>
            <person name="Marcisauskas S."/>
            <person name="Kim Y."/>
            <person name="Blasche S."/>
        </authorList>
    </citation>
    <scope>NUCLEOTIDE SEQUENCE [LARGE SCALE GENOMIC DNA]</scope>
    <source>
        <strain evidence="1 2">OG2</strain>
    </source>
</reference>
<sequence>MPTNNNSQEPQHQIEKEVKPILTSSSSIKPIVYESATFEHLKEFNSLKEYINKYLPKFIISWLFISLQKINFIIDYCFNSSLTPLIFKKIYNSFIVKLMSLDNLINILLLDQGIIAFNSNLIKQNNKIGVWCLYFTLDYIANCFNILLQKLIIIPLNLNNSIKDKQNDNNTESNLPHLNELSSTTKSLKKDLQEKVNIDYIQPTKLKANKLIVEPTQNAYKSVSETYETHLNKENNNVPRALYSTGRDLGNTTLKKFNVLVQSQSKEDVDQLKTN</sequence>
<gene>
    <name evidence="1" type="ORF">C6P45_005469</name>
</gene>
<organism evidence="1 2">
    <name type="scientific">Maudiozyma exigua</name>
    <name type="common">Yeast</name>
    <name type="synonym">Kazachstania exigua</name>
    <dbReference type="NCBI Taxonomy" id="34358"/>
    <lineage>
        <taxon>Eukaryota</taxon>
        <taxon>Fungi</taxon>
        <taxon>Dikarya</taxon>
        <taxon>Ascomycota</taxon>
        <taxon>Saccharomycotina</taxon>
        <taxon>Saccharomycetes</taxon>
        <taxon>Saccharomycetales</taxon>
        <taxon>Saccharomycetaceae</taxon>
        <taxon>Maudiozyma</taxon>
    </lineage>
</organism>
<comment type="caution">
    <text evidence="1">The sequence shown here is derived from an EMBL/GenBank/DDBJ whole genome shotgun (WGS) entry which is preliminary data.</text>
</comment>
<protein>
    <submittedName>
        <fullName evidence="1">Uncharacterized protein</fullName>
    </submittedName>
</protein>
<keyword evidence="2" id="KW-1185">Reference proteome</keyword>
<dbReference type="Pfam" id="PF17316">
    <property type="entry name" value="Perilipin_2"/>
    <property type="match status" value="1"/>
</dbReference>
<dbReference type="AlphaFoldDB" id="A0A9P6W8T3"/>
<dbReference type="OrthoDB" id="4065633at2759"/>
<dbReference type="Proteomes" id="UP000750334">
    <property type="component" value="Unassembled WGS sequence"/>
</dbReference>
<dbReference type="EMBL" id="PUHR01000097">
    <property type="protein sequence ID" value="KAG0667451.1"/>
    <property type="molecule type" value="Genomic_DNA"/>
</dbReference>
<accession>A0A9P6W8T3</accession>
<proteinExistence type="predicted"/>